<evidence type="ECO:0000313" key="16">
    <source>
        <dbReference type="EMBL" id="MST79958.1"/>
    </source>
</evidence>
<keyword evidence="4" id="KW-0813">Transport</keyword>
<evidence type="ECO:0000256" key="5">
    <source>
        <dbReference type="ARBA" id="ARBA00022475"/>
    </source>
</evidence>
<accession>A0A844FNK7</accession>
<dbReference type="PANTHER" id="PTHR30535">
    <property type="entry name" value="VITAMIN B12-BINDING PROTEIN"/>
    <property type="match status" value="1"/>
</dbReference>
<evidence type="ECO:0000256" key="4">
    <source>
        <dbReference type="ARBA" id="ARBA00022448"/>
    </source>
</evidence>
<feature type="domain" description="Fe/B12 periplasmic-binding" evidence="15">
    <location>
        <begin position="38"/>
        <end position="292"/>
    </location>
</feature>
<dbReference type="InterPro" id="IPR002491">
    <property type="entry name" value="ABC_transptr_periplasmic_BD"/>
</dbReference>
<dbReference type="Proteomes" id="UP000452141">
    <property type="component" value="Unassembled WGS sequence"/>
</dbReference>
<dbReference type="GO" id="GO:0046872">
    <property type="term" value="F:metal ion binding"/>
    <property type="evidence" value="ECO:0007669"/>
    <property type="project" value="UniProtKB-KW"/>
</dbReference>
<reference evidence="16 17" key="1">
    <citation type="submission" date="2019-08" db="EMBL/GenBank/DDBJ databases">
        <title>In-depth cultivation of the pig gut microbiome towards novel bacterial diversity and tailored functional studies.</title>
        <authorList>
            <person name="Wylensek D."/>
            <person name="Hitch T.C.A."/>
            <person name="Clavel T."/>
        </authorList>
    </citation>
    <scope>NUCLEOTIDE SEQUENCE [LARGE SCALE GENOMIC DNA]</scope>
    <source>
        <strain evidence="16 17">WCA-470BD-2E</strain>
    </source>
</reference>
<evidence type="ECO:0000256" key="1">
    <source>
        <dbReference type="ARBA" id="ARBA00001970"/>
    </source>
</evidence>
<keyword evidence="8" id="KW-0732">Signal</keyword>
<evidence type="ECO:0000313" key="17">
    <source>
        <dbReference type="Proteomes" id="UP000452141"/>
    </source>
</evidence>
<dbReference type="RefSeq" id="WP_154486912.1">
    <property type="nucleotide sequence ID" value="NZ_VUMW01000013.1"/>
</dbReference>
<name>A0A844FNK7_9LACO</name>
<dbReference type="NCBIfam" id="TIGR03659">
    <property type="entry name" value="IsdE"/>
    <property type="match status" value="1"/>
</dbReference>
<protein>
    <recommendedName>
        <fullName evidence="3">High-affinity heme uptake system protein IsdE</fullName>
    </recommendedName>
    <alternativeName>
        <fullName evidence="14">Iron-regulated surface determinant protein E</fullName>
    </alternativeName>
    <alternativeName>
        <fullName evidence="13">Staphylococcal iron-regulated protein F</fullName>
    </alternativeName>
</protein>
<dbReference type="AlphaFoldDB" id="A0A844FNK7"/>
<keyword evidence="12" id="KW-0449">Lipoprotein</keyword>
<dbReference type="GO" id="GO:0015886">
    <property type="term" value="P:heme transport"/>
    <property type="evidence" value="ECO:0007669"/>
    <property type="project" value="InterPro"/>
</dbReference>
<evidence type="ECO:0000256" key="14">
    <source>
        <dbReference type="ARBA" id="ARBA00031463"/>
    </source>
</evidence>
<dbReference type="GO" id="GO:0071281">
    <property type="term" value="P:cellular response to iron ion"/>
    <property type="evidence" value="ECO:0007669"/>
    <property type="project" value="TreeGrafter"/>
</dbReference>
<evidence type="ECO:0000256" key="11">
    <source>
        <dbReference type="ARBA" id="ARBA00023139"/>
    </source>
</evidence>
<dbReference type="PANTHER" id="PTHR30535:SF36">
    <property type="entry name" value="HIGH-AFFINITY HEME UPTAKE SYSTEM PROTEIN ISDE"/>
    <property type="match status" value="1"/>
</dbReference>
<evidence type="ECO:0000256" key="9">
    <source>
        <dbReference type="ARBA" id="ARBA00023004"/>
    </source>
</evidence>
<comment type="similarity">
    <text evidence="2">Belongs to the bacterial solute-binding protein 8 family.</text>
</comment>
<sequence length="292" mass="32083">MKKSQKIILAFLGLILVVAASGLVAKKYVNQKAAKQERIVVTSNALAEIFAKLDINLVGVPKTKAALPKRYQNVAKVGSPMAPSLEKIAELNPSQVYAVSTLKSKYSAAFKKQAIPVTFLKLDSVGQLEASVKSLGNKYQKQKEANRFVQEIESAKSYAKKRQTKKKPKVLILMGVPGSGYMIMTAKSYIGSLVTLAGGENIYKSSKAYLTPSSDSLAQQNPDVILRLEHALPSVTLPQFKMEFKQNAFWSKMDAVKNKRVYDLQQPVFNASANVNAAKALRQVSQWLFPGK</sequence>
<evidence type="ECO:0000256" key="3">
    <source>
        <dbReference type="ARBA" id="ARBA00015862"/>
    </source>
</evidence>
<dbReference type="GO" id="GO:0020037">
    <property type="term" value="F:heme binding"/>
    <property type="evidence" value="ECO:0007669"/>
    <property type="project" value="InterPro"/>
</dbReference>
<evidence type="ECO:0000256" key="6">
    <source>
        <dbReference type="ARBA" id="ARBA00022617"/>
    </source>
</evidence>
<dbReference type="PROSITE" id="PS50983">
    <property type="entry name" value="FE_B12_PBP"/>
    <property type="match status" value="1"/>
</dbReference>
<dbReference type="InterPro" id="IPR019957">
    <property type="entry name" value="ABC_transptr_haem-bd_IsdE"/>
</dbReference>
<proteinExistence type="inferred from homology"/>
<dbReference type="EMBL" id="VUMW01000013">
    <property type="protein sequence ID" value="MST79958.1"/>
    <property type="molecule type" value="Genomic_DNA"/>
</dbReference>
<keyword evidence="10" id="KW-0472">Membrane</keyword>
<comment type="caution">
    <text evidence="16">The sequence shown here is derived from an EMBL/GenBank/DDBJ whole genome shotgun (WGS) entry which is preliminary data.</text>
</comment>
<dbReference type="InterPro" id="IPR050902">
    <property type="entry name" value="ABC_Transporter_SBP"/>
</dbReference>
<dbReference type="SUPFAM" id="SSF53807">
    <property type="entry name" value="Helical backbone' metal receptor"/>
    <property type="match status" value="1"/>
</dbReference>
<keyword evidence="11" id="KW-0564">Palmitate</keyword>
<evidence type="ECO:0000256" key="13">
    <source>
        <dbReference type="ARBA" id="ARBA00031148"/>
    </source>
</evidence>
<evidence type="ECO:0000259" key="15">
    <source>
        <dbReference type="PROSITE" id="PS50983"/>
    </source>
</evidence>
<keyword evidence="5" id="KW-1003">Cell membrane</keyword>
<comment type="cofactor">
    <cofactor evidence="1">
        <name>heme b</name>
        <dbReference type="ChEBI" id="CHEBI:60344"/>
    </cofactor>
</comment>
<keyword evidence="7" id="KW-0479">Metal-binding</keyword>
<evidence type="ECO:0000256" key="2">
    <source>
        <dbReference type="ARBA" id="ARBA00008814"/>
    </source>
</evidence>
<evidence type="ECO:0000256" key="7">
    <source>
        <dbReference type="ARBA" id="ARBA00022723"/>
    </source>
</evidence>
<dbReference type="Gene3D" id="3.40.50.1980">
    <property type="entry name" value="Nitrogenase molybdenum iron protein domain"/>
    <property type="match status" value="2"/>
</dbReference>
<keyword evidence="9" id="KW-0408">Iron</keyword>
<keyword evidence="6" id="KW-0349">Heme</keyword>
<evidence type="ECO:0000256" key="10">
    <source>
        <dbReference type="ARBA" id="ARBA00023136"/>
    </source>
</evidence>
<evidence type="ECO:0000256" key="12">
    <source>
        <dbReference type="ARBA" id="ARBA00023288"/>
    </source>
</evidence>
<dbReference type="GO" id="GO:0016020">
    <property type="term" value="C:membrane"/>
    <property type="evidence" value="ECO:0007669"/>
    <property type="project" value="InterPro"/>
</dbReference>
<organism evidence="16 17">
    <name type="scientific">Lactobacillus equicursoris</name>
    <dbReference type="NCBI Taxonomy" id="420645"/>
    <lineage>
        <taxon>Bacteria</taxon>
        <taxon>Bacillati</taxon>
        <taxon>Bacillota</taxon>
        <taxon>Bacilli</taxon>
        <taxon>Lactobacillales</taxon>
        <taxon>Lactobacillaceae</taxon>
        <taxon>Lactobacillus</taxon>
    </lineage>
</organism>
<evidence type="ECO:0000256" key="8">
    <source>
        <dbReference type="ARBA" id="ARBA00022729"/>
    </source>
</evidence>
<dbReference type="Pfam" id="PF01497">
    <property type="entry name" value="Peripla_BP_2"/>
    <property type="match status" value="1"/>
</dbReference>
<gene>
    <name evidence="16" type="primary">isdE</name>
    <name evidence="16" type="ORF">FYJ61_05690</name>
</gene>